<dbReference type="PRINTS" id="PR00313">
    <property type="entry name" value="CABNDNGRPT"/>
</dbReference>
<dbReference type="InterPro" id="IPR010221">
    <property type="entry name" value="VCBS_dom"/>
</dbReference>
<dbReference type="Pfam" id="PF16184">
    <property type="entry name" value="Cadherin_3"/>
    <property type="match status" value="1"/>
</dbReference>
<evidence type="ECO:0000256" key="2">
    <source>
        <dbReference type="ARBA" id="ARBA00022525"/>
    </source>
</evidence>
<protein>
    <recommendedName>
        <fullName evidence="6">Cadherin-like domain-containing protein</fullName>
    </recommendedName>
</protein>
<comment type="caution">
    <text evidence="4">The sequence shown here is derived from an EMBL/GenBank/DDBJ whole genome shotgun (WGS) entry which is preliminary data.</text>
</comment>
<evidence type="ECO:0000256" key="3">
    <source>
        <dbReference type="SAM" id="MobiDB-lite"/>
    </source>
</evidence>
<dbReference type="PROSITE" id="PS51854">
    <property type="entry name" value="CSPG"/>
    <property type="match status" value="1"/>
</dbReference>
<gene>
    <name evidence="4" type="ORF">N825_27125</name>
</gene>
<dbReference type="Pfam" id="PF17963">
    <property type="entry name" value="Big_9"/>
    <property type="match status" value="1"/>
</dbReference>
<accession>W9GR88</accession>
<name>W9GR88_9PROT</name>
<keyword evidence="5" id="KW-1185">Reference proteome</keyword>
<reference evidence="4 5" key="1">
    <citation type="submission" date="2013-08" db="EMBL/GenBank/DDBJ databases">
        <title>The genome sequence of Skermanella stibiiresistens.</title>
        <authorList>
            <person name="Zhu W."/>
            <person name="Wang G."/>
        </authorList>
    </citation>
    <scope>NUCLEOTIDE SEQUENCE [LARGE SCALE GENOMIC DNA]</scope>
    <source>
        <strain evidence="4 5">SB22</strain>
    </source>
</reference>
<feature type="region of interest" description="Disordered" evidence="3">
    <location>
        <begin position="569"/>
        <end position="600"/>
    </location>
</feature>
<dbReference type="Pfam" id="PF00353">
    <property type="entry name" value="HemolysinCabind"/>
    <property type="match status" value="3"/>
</dbReference>
<dbReference type="NCBIfam" id="TIGR01965">
    <property type="entry name" value="VCBS_repeat"/>
    <property type="match status" value="1"/>
</dbReference>
<dbReference type="InterPro" id="IPR001343">
    <property type="entry name" value="Hemolysn_Ca-bd"/>
</dbReference>
<dbReference type="InterPro" id="IPR039005">
    <property type="entry name" value="CSPG_rpt"/>
</dbReference>
<dbReference type="InterPro" id="IPR018511">
    <property type="entry name" value="Hemolysin-typ_Ca-bd_CS"/>
</dbReference>
<evidence type="ECO:0000313" key="4">
    <source>
        <dbReference type="EMBL" id="EWY36420.1"/>
    </source>
</evidence>
<dbReference type="STRING" id="1385369.N825_27125"/>
<dbReference type="EMBL" id="AVFL01000044">
    <property type="protein sequence ID" value="EWY36420.1"/>
    <property type="molecule type" value="Genomic_DNA"/>
</dbReference>
<dbReference type="Proteomes" id="UP000019486">
    <property type="component" value="Unassembled WGS sequence"/>
</dbReference>
<comment type="subcellular location">
    <subcellularLocation>
        <location evidence="1">Secreted</location>
    </subcellularLocation>
</comment>
<evidence type="ECO:0008006" key="6">
    <source>
        <dbReference type="Google" id="ProtNLM"/>
    </source>
</evidence>
<dbReference type="PROSITE" id="PS00330">
    <property type="entry name" value="HEMOLYSIN_CALCIUM"/>
    <property type="match status" value="2"/>
</dbReference>
<proteinExistence type="predicted"/>
<dbReference type="AlphaFoldDB" id="W9GR88"/>
<dbReference type="InterPro" id="IPR011049">
    <property type="entry name" value="Serralysin-like_metalloprot_C"/>
</dbReference>
<dbReference type="GO" id="GO:0005576">
    <property type="term" value="C:extracellular region"/>
    <property type="evidence" value="ECO:0007669"/>
    <property type="project" value="UniProtKB-SubCell"/>
</dbReference>
<sequence>MAIGGEIDVNTPSPFWGPNIENATTVAALKGGGFVVAWQSVNWVNNSYDIHAQHFGATGEPLGTEFVVNSTTEQAQRLPTIAGLADGGFVIAWYNGYLGANFQAQRYDGDGNAIGGELSLSVSRTNIDGGAPSITALEDGGFVSSWWHKDSFLGRTPYILAHRYDASGDEVGGVFRVEGSTGSFDRFSTPPQSVSSLTDGGFIVAWAGNEQNSDGLYAQRYDPSGKAVGDKIVFMDTGIGFQQGISIEALKGGGFLASWSVLVFNDGAYETLVRHYDTAGNPVGDAIIVKSSTSGDSSFGQFNTDIALLADGDIVVSWETFSGETGVDIHAQRLSLSSLQPSNSAPVAVDGHSVIAEDAPLTGHVSATDVNGDKLAYALLDEARHGKLLFSADGSFSYTPDKDFHGTDSFTFKAADGSLESAVATHTITIDPVNDAPVIGGSAKLDLASGVLSAVVGRDALSVSDIDSPAAELTYTLATGPGTGSLTLAGATLKAGAVFTDADIAAGRLVYTPGATTNTSDAFEVTTSDGHATSGATRIAVSLAAPQVVQTEAKYGGYWGGSGSDFLQGKETADQLTGGDGDDVLNGNGGNDSLYGGAGNDRVHGGAGDDIITGDDGDDFLDGGAGRDMIYGGAGRDILTGGAGDADALFGGVGADRFVFHLGDGKDRVEDFRRSEGDVIDLRDLGLVAKGIDSFADLKAAGMVQSPQYGGDTVLKFSETDILTIKYVNASQMAESDYWFV</sequence>
<keyword evidence="2" id="KW-0964">Secreted</keyword>
<dbReference type="Gene3D" id="2.60.40.2810">
    <property type="match status" value="1"/>
</dbReference>
<dbReference type="PANTHER" id="PTHR38340">
    <property type="entry name" value="S-LAYER PROTEIN"/>
    <property type="match status" value="1"/>
</dbReference>
<evidence type="ECO:0000256" key="1">
    <source>
        <dbReference type="ARBA" id="ARBA00004613"/>
    </source>
</evidence>
<dbReference type="InterPro" id="IPR050557">
    <property type="entry name" value="RTX_toxin/Mannuronan_C5-epim"/>
</dbReference>
<dbReference type="SUPFAM" id="SSF51120">
    <property type="entry name" value="beta-Roll"/>
    <property type="match status" value="1"/>
</dbReference>
<organism evidence="4 5">
    <name type="scientific">Skermanella stibiiresistens SB22</name>
    <dbReference type="NCBI Taxonomy" id="1385369"/>
    <lineage>
        <taxon>Bacteria</taxon>
        <taxon>Pseudomonadati</taxon>
        <taxon>Pseudomonadota</taxon>
        <taxon>Alphaproteobacteria</taxon>
        <taxon>Rhodospirillales</taxon>
        <taxon>Azospirillaceae</taxon>
        <taxon>Skermanella</taxon>
    </lineage>
</organism>
<dbReference type="PANTHER" id="PTHR38340:SF1">
    <property type="entry name" value="S-LAYER PROTEIN"/>
    <property type="match status" value="1"/>
</dbReference>
<dbReference type="GO" id="GO:0005509">
    <property type="term" value="F:calcium ion binding"/>
    <property type="evidence" value="ECO:0007669"/>
    <property type="project" value="InterPro"/>
</dbReference>
<evidence type="ECO:0000313" key="5">
    <source>
        <dbReference type="Proteomes" id="UP000019486"/>
    </source>
</evidence>
<dbReference type="Gene3D" id="2.150.10.10">
    <property type="entry name" value="Serralysin-like metalloprotease, C-terminal"/>
    <property type="match status" value="1"/>
</dbReference>